<dbReference type="InterPro" id="IPR051320">
    <property type="entry name" value="Viral_Replic_Matur_Polypro"/>
</dbReference>
<feature type="domain" description="Reverse transcriptase" evidence="1">
    <location>
        <begin position="27"/>
        <end position="98"/>
    </location>
</feature>
<dbReference type="InterPro" id="IPR000477">
    <property type="entry name" value="RT_dom"/>
</dbReference>
<accession>A0A0R0LZ72</accession>
<dbReference type="PANTHER" id="PTHR33064">
    <property type="entry name" value="POL PROTEIN"/>
    <property type="match status" value="1"/>
</dbReference>
<reference evidence="2 3" key="1">
    <citation type="submission" date="2015-07" db="EMBL/GenBank/DDBJ databases">
        <title>The genome of Pseudoloma neurophilia, a relevant intracellular parasite of the zebrafish.</title>
        <authorList>
            <person name="Ndikumana S."/>
            <person name="Pelin A."/>
            <person name="Sanders J."/>
            <person name="Corradi N."/>
        </authorList>
    </citation>
    <scope>NUCLEOTIDE SEQUENCE [LARGE SCALE GENOMIC DNA]</scope>
    <source>
        <strain evidence="2 3">MK1</strain>
    </source>
</reference>
<keyword evidence="3" id="KW-1185">Reference proteome</keyword>
<proteinExistence type="predicted"/>
<gene>
    <name evidence="2" type="ORF">M153_2080009779</name>
</gene>
<protein>
    <submittedName>
        <fullName evidence="2">Pol polyprotein</fullName>
    </submittedName>
</protein>
<name>A0A0R0LZ72_9MICR</name>
<dbReference type="PANTHER" id="PTHR33064:SF37">
    <property type="entry name" value="RIBONUCLEASE H"/>
    <property type="match status" value="1"/>
</dbReference>
<dbReference type="Pfam" id="PF00078">
    <property type="entry name" value="RVT_1"/>
    <property type="match status" value="1"/>
</dbReference>
<evidence type="ECO:0000259" key="1">
    <source>
        <dbReference type="Pfam" id="PF00078"/>
    </source>
</evidence>
<dbReference type="VEuPathDB" id="MicrosporidiaDB:M153_2080009779"/>
<dbReference type="Proteomes" id="UP000051530">
    <property type="component" value="Unassembled WGS sequence"/>
</dbReference>
<dbReference type="Gene3D" id="3.30.70.270">
    <property type="match status" value="2"/>
</dbReference>
<sequence>LIDIKPVLDLWSALRMHSYAYGIEKYPKTFQHAMMNIFGDFEFVKVYLDDPLINSISESEHGRHLEMVFKRISNNNILIYVEKSKFCQDEIDFLGKTINKHGIKLNTSELKMEHLDKVPPTKRQLQSLIGFINWCRPHLPGLGSKIAPLNEKLKDSKIR</sequence>
<dbReference type="InterPro" id="IPR043128">
    <property type="entry name" value="Rev_trsase/Diguanyl_cyclase"/>
</dbReference>
<comment type="caution">
    <text evidence="2">The sequence shown here is derived from an EMBL/GenBank/DDBJ whole genome shotgun (WGS) entry which is preliminary data.</text>
</comment>
<evidence type="ECO:0000313" key="3">
    <source>
        <dbReference type="Proteomes" id="UP000051530"/>
    </source>
</evidence>
<evidence type="ECO:0000313" key="2">
    <source>
        <dbReference type="EMBL" id="KRH94572.1"/>
    </source>
</evidence>
<dbReference type="SUPFAM" id="SSF56672">
    <property type="entry name" value="DNA/RNA polymerases"/>
    <property type="match status" value="1"/>
</dbReference>
<dbReference type="EMBL" id="LGUB01000056">
    <property type="protein sequence ID" value="KRH94572.1"/>
    <property type="molecule type" value="Genomic_DNA"/>
</dbReference>
<dbReference type="AlphaFoldDB" id="A0A0R0LZ72"/>
<feature type="non-terminal residue" evidence="2">
    <location>
        <position position="1"/>
    </location>
</feature>
<organism evidence="2 3">
    <name type="scientific">Pseudoloma neurophilia</name>
    <dbReference type="NCBI Taxonomy" id="146866"/>
    <lineage>
        <taxon>Eukaryota</taxon>
        <taxon>Fungi</taxon>
        <taxon>Fungi incertae sedis</taxon>
        <taxon>Microsporidia</taxon>
        <taxon>Pseudoloma</taxon>
    </lineage>
</organism>
<dbReference type="OrthoDB" id="2194544at2759"/>
<dbReference type="FunFam" id="3.30.70.270:FF:000003">
    <property type="entry name" value="Transposon Ty3-G Gag-Pol polyprotein"/>
    <property type="match status" value="1"/>
</dbReference>
<dbReference type="InterPro" id="IPR043502">
    <property type="entry name" value="DNA/RNA_pol_sf"/>
</dbReference>